<gene>
    <name evidence="2" type="ORF">M404DRAFT_1009456</name>
</gene>
<evidence type="ECO:0000259" key="1">
    <source>
        <dbReference type="Pfam" id="PF09994"/>
    </source>
</evidence>
<dbReference type="Pfam" id="PF09994">
    <property type="entry name" value="T6SS_Tle1-like_cat"/>
    <property type="match status" value="1"/>
</dbReference>
<dbReference type="STRING" id="870435.A0A0C3MUG7"/>
<keyword evidence="3" id="KW-1185">Reference proteome</keyword>
<dbReference type="EMBL" id="KN832550">
    <property type="protein sequence ID" value="KIN92624.1"/>
    <property type="molecule type" value="Genomic_DNA"/>
</dbReference>
<dbReference type="AlphaFoldDB" id="A0A0C3MUG7"/>
<reference evidence="2 3" key="1">
    <citation type="submission" date="2014-04" db="EMBL/GenBank/DDBJ databases">
        <authorList>
            <consortium name="DOE Joint Genome Institute"/>
            <person name="Kuo A."/>
            <person name="Kohler A."/>
            <person name="Costa M.D."/>
            <person name="Nagy L.G."/>
            <person name="Floudas D."/>
            <person name="Copeland A."/>
            <person name="Barry K.W."/>
            <person name="Cichocki N."/>
            <person name="Veneault-Fourrey C."/>
            <person name="LaButti K."/>
            <person name="Lindquist E.A."/>
            <person name="Lipzen A."/>
            <person name="Lundell T."/>
            <person name="Morin E."/>
            <person name="Murat C."/>
            <person name="Sun H."/>
            <person name="Tunlid A."/>
            <person name="Henrissat B."/>
            <person name="Grigoriev I.V."/>
            <person name="Hibbett D.S."/>
            <person name="Martin F."/>
            <person name="Nordberg H.P."/>
            <person name="Cantor M.N."/>
            <person name="Hua S.X."/>
        </authorList>
    </citation>
    <scope>NUCLEOTIDE SEQUENCE [LARGE SCALE GENOMIC DNA]</scope>
    <source>
        <strain evidence="2 3">Marx 270</strain>
    </source>
</reference>
<name>A0A0C3MUG7_PISTI</name>
<evidence type="ECO:0000313" key="2">
    <source>
        <dbReference type="EMBL" id="KIN92624.1"/>
    </source>
</evidence>
<dbReference type="InterPro" id="IPR018712">
    <property type="entry name" value="Tle1-like_cat"/>
</dbReference>
<reference evidence="3" key="2">
    <citation type="submission" date="2015-01" db="EMBL/GenBank/DDBJ databases">
        <title>Evolutionary Origins and Diversification of the Mycorrhizal Mutualists.</title>
        <authorList>
            <consortium name="DOE Joint Genome Institute"/>
            <consortium name="Mycorrhizal Genomics Consortium"/>
            <person name="Kohler A."/>
            <person name="Kuo A."/>
            <person name="Nagy L.G."/>
            <person name="Floudas D."/>
            <person name="Copeland A."/>
            <person name="Barry K.W."/>
            <person name="Cichocki N."/>
            <person name="Veneault-Fourrey C."/>
            <person name="LaButti K."/>
            <person name="Lindquist E.A."/>
            <person name="Lipzen A."/>
            <person name="Lundell T."/>
            <person name="Morin E."/>
            <person name="Murat C."/>
            <person name="Riley R."/>
            <person name="Ohm R."/>
            <person name="Sun H."/>
            <person name="Tunlid A."/>
            <person name="Henrissat B."/>
            <person name="Grigoriev I.V."/>
            <person name="Hibbett D.S."/>
            <person name="Martin F."/>
        </authorList>
    </citation>
    <scope>NUCLEOTIDE SEQUENCE [LARGE SCALE GENOMIC DNA]</scope>
    <source>
        <strain evidence="3">Marx 270</strain>
    </source>
</reference>
<proteinExistence type="predicted"/>
<organism evidence="2 3">
    <name type="scientific">Pisolithus tinctorius Marx 270</name>
    <dbReference type="NCBI Taxonomy" id="870435"/>
    <lineage>
        <taxon>Eukaryota</taxon>
        <taxon>Fungi</taxon>
        <taxon>Dikarya</taxon>
        <taxon>Basidiomycota</taxon>
        <taxon>Agaricomycotina</taxon>
        <taxon>Agaricomycetes</taxon>
        <taxon>Agaricomycetidae</taxon>
        <taxon>Boletales</taxon>
        <taxon>Sclerodermatineae</taxon>
        <taxon>Pisolithaceae</taxon>
        <taxon>Pisolithus</taxon>
    </lineage>
</organism>
<protein>
    <recommendedName>
        <fullName evidence="1">T6SS Phospholipase effector Tle1-like catalytic domain-containing protein</fullName>
    </recommendedName>
</protein>
<accession>A0A0C3MUG7</accession>
<feature type="non-terminal residue" evidence="2">
    <location>
        <position position="1"/>
    </location>
</feature>
<evidence type="ECO:0000313" key="3">
    <source>
        <dbReference type="Proteomes" id="UP000054217"/>
    </source>
</evidence>
<dbReference type="InParanoid" id="A0A0C3MUG7"/>
<dbReference type="OrthoDB" id="3024572at2759"/>
<feature type="domain" description="T6SS Phospholipase effector Tle1-like catalytic" evidence="1">
    <location>
        <begin position="2"/>
        <end position="60"/>
    </location>
</feature>
<dbReference type="Proteomes" id="UP000054217">
    <property type="component" value="Unassembled WGS sequence"/>
</dbReference>
<dbReference type="HOGENOM" id="CLU_2948259_0_0_1"/>
<sequence>HFDAHVMEGYEFLMESCTSLFAFPPDVGTDVGLHTDQAGDKICLFGFSSGAYTARALAGM</sequence>